<name>A0A9W6SFX3_9ACTN</name>
<proteinExistence type="predicted"/>
<dbReference type="AlphaFoldDB" id="A0A9W6SFX3"/>
<gene>
    <name evidence="1" type="ORF">Airi02_100680</name>
</gene>
<keyword evidence="2" id="KW-1185">Reference proteome</keyword>
<evidence type="ECO:0000313" key="2">
    <source>
        <dbReference type="Proteomes" id="UP001165074"/>
    </source>
</evidence>
<comment type="caution">
    <text evidence="1">The sequence shown here is derived from an EMBL/GenBank/DDBJ whole genome shotgun (WGS) entry which is preliminary data.</text>
</comment>
<dbReference type="EMBL" id="BSTK01000025">
    <property type="protein sequence ID" value="GLY92140.1"/>
    <property type="molecule type" value="Genomic_DNA"/>
</dbReference>
<evidence type="ECO:0000313" key="1">
    <source>
        <dbReference type="EMBL" id="GLY92140.1"/>
    </source>
</evidence>
<protein>
    <submittedName>
        <fullName evidence="1">Uncharacterized protein</fullName>
    </submittedName>
</protein>
<dbReference type="Proteomes" id="UP001165074">
    <property type="component" value="Unassembled WGS sequence"/>
</dbReference>
<accession>A0A9W6SFX3</accession>
<sequence length="122" mass="12882">MTTDVVALVKTMPDVRSIVAGMVAAGEDLGVRQTAEGAVVQLCDAAGRPLVSVEVPIFVQVPGEVERLLGPEAAGRVTVPLWWVEARAVGRGPAGEMARAFADELVRRLGGTVWTARRGEHP</sequence>
<reference evidence="1" key="1">
    <citation type="submission" date="2023-03" db="EMBL/GenBank/DDBJ databases">
        <title>Actinoallomurus iriomotensis NBRC 103684.</title>
        <authorList>
            <person name="Ichikawa N."/>
            <person name="Sato H."/>
            <person name="Tonouchi N."/>
        </authorList>
    </citation>
    <scope>NUCLEOTIDE SEQUENCE</scope>
    <source>
        <strain evidence="1">NBRC 103684</strain>
    </source>
</reference>
<organism evidence="1 2">
    <name type="scientific">Actinoallomurus iriomotensis</name>
    <dbReference type="NCBI Taxonomy" id="478107"/>
    <lineage>
        <taxon>Bacteria</taxon>
        <taxon>Bacillati</taxon>
        <taxon>Actinomycetota</taxon>
        <taxon>Actinomycetes</taxon>
        <taxon>Streptosporangiales</taxon>
        <taxon>Thermomonosporaceae</taxon>
        <taxon>Actinoallomurus</taxon>
    </lineage>
</organism>
<dbReference type="RefSeq" id="WP_285584145.1">
    <property type="nucleotide sequence ID" value="NZ_BSTK01000025.1"/>
</dbReference>